<dbReference type="Proteomes" id="UP000000598">
    <property type="component" value="Chromosome E"/>
</dbReference>
<accession>Q6CMT9</accession>
<dbReference type="eggNOG" id="KOG1752">
    <property type="taxonomic scope" value="Eukaryota"/>
</dbReference>
<dbReference type="PANTHER" id="PTHR45694">
    <property type="entry name" value="GLUTAREDOXIN 2"/>
    <property type="match status" value="1"/>
</dbReference>
<feature type="transmembrane region" description="Helical" evidence="4">
    <location>
        <begin position="6"/>
        <end position="23"/>
    </location>
</feature>
<dbReference type="GO" id="GO:0051537">
    <property type="term" value="F:2 iron, 2 sulfur cluster binding"/>
    <property type="evidence" value="ECO:0007669"/>
    <property type="project" value="UniProtKB-KW"/>
</dbReference>
<evidence type="ECO:0000256" key="2">
    <source>
        <dbReference type="ARBA" id="ARBA00022714"/>
    </source>
</evidence>
<feature type="domain" description="Glutaredoxin" evidence="5">
    <location>
        <begin position="111"/>
        <end position="172"/>
    </location>
</feature>
<dbReference type="STRING" id="284590.Q6CMT9"/>
<keyword evidence="4" id="KW-0812">Transmembrane</keyword>
<dbReference type="RefSeq" id="XP_454750.1">
    <property type="nucleotide sequence ID" value="XM_454750.1"/>
</dbReference>
<evidence type="ECO:0000256" key="3">
    <source>
        <dbReference type="ARBA" id="ARBA00023014"/>
    </source>
</evidence>
<dbReference type="PRINTS" id="PR00160">
    <property type="entry name" value="GLUTAREDOXIN"/>
</dbReference>
<keyword evidence="2" id="KW-0479">Metal-binding</keyword>
<keyword evidence="3" id="KW-0411">Iron-sulfur</keyword>
<evidence type="ECO:0000313" key="7">
    <source>
        <dbReference type="Proteomes" id="UP000000598"/>
    </source>
</evidence>
<dbReference type="HOGENOM" id="CLU_026126_0_1_1"/>
<dbReference type="GO" id="GO:0005801">
    <property type="term" value="C:cis-Golgi network"/>
    <property type="evidence" value="ECO:0007669"/>
    <property type="project" value="UniProtKB-ARBA"/>
</dbReference>
<dbReference type="EMBL" id="CR382125">
    <property type="protein sequence ID" value="CAG99837.1"/>
    <property type="molecule type" value="Genomic_DNA"/>
</dbReference>
<dbReference type="NCBIfam" id="TIGR02180">
    <property type="entry name" value="GRX_euk"/>
    <property type="match status" value="1"/>
</dbReference>
<dbReference type="AlphaFoldDB" id="Q6CMT9"/>
<dbReference type="PANTHER" id="PTHR45694:SF5">
    <property type="entry name" value="GLUTAREDOXIN 2"/>
    <property type="match status" value="1"/>
</dbReference>
<protein>
    <submittedName>
        <fullName evidence="6">KLLA0E17733p</fullName>
    </submittedName>
</protein>
<dbReference type="FunCoup" id="Q6CMT9">
    <property type="interactions" value="26"/>
</dbReference>
<dbReference type="InterPro" id="IPR011899">
    <property type="entry name" value="Glutaredoxin_euk/vir"/>
</dbReference>
<evidence type="ECO:0000256" key="1">
    <source>
        <dbReference type="ARBA" id="ARBA00009630"/>
    </source>
</evidence>
<dbReference type="InterPro" id="IPR002109">
    <property type="entry name" value="Glutaredoxin"/>
</dbReference>
<keyword evidence="2" id="KW-0001">2Fe-2S</keyword>
<sequence length="211" mass="22977">MLSKRSLRLVSLTGMVIFVLFFIRHNAESVTRSYVGKESSNLANDAKVESDINNIQEGIAETKSNAVVADTSNAVKNMAGPNGVKDSDFAAEVETYNAEAEYKNILSQSPIVVFSKSYCPFSTRLKNLLKEYEFDPIYTIVELDKHENGAELQKYIGSKTGRSTVPNVIINGISRGGSDEFAGLHEDNSLLQSLKTWAGSTLSVKKAAAAT</sequence>
<dbReference type="InterPro" id="IPR036249">
    <property type="entry name" value="Thioredoxin-like_sf"/>
</dbReference>
<evidence type="ECO:0000259" key="5">
    <source>
        <dbReference type="Pfam" id="PF00462"/>
    </source>
</evidence>
<dbReference type="PROSITE" id="PS51354">
    <property type="entry name" value="GLUTAREDOXIN_2"/>
    <property type="match status" value="1"/>
</dbReference>
<dbReference type="GO" id="GO:0034599">
    <property type="term" value="P:cellular response to oxidative stress"/>
    <property type="evidence" value="ECO:0007669"/>
    <property type="project" value="TreeGrafter"/>
</dbReference>
<keyword evidence="4" id="KW-0472">Membrane</keyword>
<dbReference type="GO" id="GO:0000324">
    <property type="term" value="C:fungal-type vacuole"/>
    <property type="evidence" value="ECO:0007669"/>
    <property type="project" value="TreeGrafter"/>
</dbReference>
<evidence type="ECO:0000256" key="4">
    <source>
        <dbReference type="SAM" id="Phobius"/>
    </source>
</evidence>
<dbReference type="GO" id="GO:0004362">
    <property type="term" value="F:glutathione-disulfide reductase (NADPH) activity"/>
    <property type="evidence" value="ECO:0007669"/>
    <property type="project" value="UniProtKB-ARBA"/>
</dbReference>
<name>Q6CMT9_KLULA</name>
<proteinExistence type="inferred from homology"/>
<dbReference type="InterPro" id="IPR014025">
    <property type="entry name" value="Glutaredoxin_subgr"/>
</dbReference>
<dbReference type="CDD" id="cd03419">
    <property type="entry name" value="GRX_GRXh_1_2_like"/>
    <property type="match status" value="1"/>
</dbReference>
<keyword evidence="4" id="KW-1133">Transmembrane helix</keyword>
<keyword evidence="7" id="KW-1185">Reference proteome</keyword>
<dbReference type="GO" id="GO:0005796">
    <property type="term" value="C:Golgi lumen"/>
    <property type="evidence" value="ECO:0007669"/>
    <property type="project" value="TreeGrafter"/>
</dbReference>
<evidence type="ECO:0000313" key="6">
    <source>
        <dbReference type="EMBL" id="CAG99837.1"/>
    </source>
</evidence>
<organism evidence="6 7">
    <name type="scientific">Kluyveromyces lactis (strain ATCC 8585 / CBS 2359 / DSM 70799 / NBRC 1267 / NRRL Y-1140 / WM37)</name>
    <name type="common">Yeast</name>
    <name type="synonym">Candida sphaerica</name>
    <dbReference type="NCBI Taxonomy" id="284590"/>
    <lineage>
        <taxon>Eukaryota</taxon>
        <taxon>Fungi</taxon>
        <taxon>Dikarya</taxon>
        <taxon>Ascomycota</taxon>
        <taxon>Saccharomycotina</taxon>
        <taxon>Saccharomycetes</taxon>
        <taxon>Saccharomycetales</taxon>
        <taxon>Saccharomycetaceae</taxon>
        <taxon>Kluyveromyces</taxon>
    </lineage>
</organism>
<dbReference type="Gene3D" id="3.40.30.10">
    <property type="entry name" value="Glutaredoxin"/>
    <property type="match status" value="1"/>
</dbReference>
<dbReference type="InParanoid" id="Q6CMT9"/>
<dbReference type="SUPFAM" id="SSF52833">
    <property type="entry name" value="Thioredoxin-like"/>
    <property type="match status" value="1"/>
</dbReference>
<dbReference type="KEGG" id="kla:KLLA0_E17733g"/>
<dbReference type="PaxDb" id="284590-Q6CMT9"/>
<gene>
    <name evidence="6" type="ORF">KLLA0_E17733g</name>
</gene>
<dbReference type="GeneID" id="2894125"/>
<keyword evidence="2" id="KW-0408">Iron</keyword>
<reference evidence="6 7" key="1">
    <citation type="journal article" date="2004" name="Nature">
        <title>Genome evolution in yeasts.</title>
        <authorList>
            <consortium name="Genolevures"/>
            <person name="Dujon B."/>
            <person name="Sherman D."/>
            <person name="Fischer G."/>
            <person name="Durrens P."/>
            <person name="Casaregola S."/>
            <person name="Lafontaine I."/>
            <person name="de Montigny J."/>
            <person name="Marck C."/>
            <person name="Neuveglise C."/>
            <person name="Talla E."/>
            <person name="Goffard N."/>
            <person name="Frangeul L."/>
            <person name="Aigle M."/>
            <person name="Anthouard V."/>
            <person name="Babour A."/>
            <person name="Barbe V."/>
            <person name="Barnay S."/>
            <person name="Blanchin S."/>
            <person name="Beckerich J.M."/>
            <person name="Beyne E."/>
            <person name="Bleykasten C."/>
            <person name="Boisrame A."/>
            <person name="Boyer J."/>
            <person name="Cattolico L."/>
            <person name="Confanioleri F."/>
            <person name="de Daruvar A."/>
            <person name="Despons L."/>
            <person name="Fabre E."/>
            <person name="Fairhead C."/>
            <person name="Ferry-Dumazet H."/>
            <person name="Groppi A."/>
            <person name="Hantraye F."/>
            <person name="Hennequin C."/>
            <person name="Jauniaux N."/>
            <person name="Joyet P."/>
            <person name="Kachouri R."/>
            <person name="Kerrest A."/>
            <person name="Koszul R."/>
            <person name="Lemaire M."/>
            <person name="Lesur I."/>
            <person name="Ma L."/>
            <person name="Muller H."/>
            <person name="Nicaud J.M."/>
            <person name="Nikolski M."/>
            <person name="Oztas S."/>
            <person name="Ozier-Kalogeropoulos O."/>
            <person name="Pellenz S."/>
            <person name="Potier S."/>
            <person name="Richard G.F."/>
            <person name="Straub M.L."/>
            <person name="Suleau A."/>
            <person name="Swennene D."/>
            <person name="Tekaia F."/>
            <person name="Wesolowski-Louvel M."/>
            <person name="Westhof E."/>
            <person name="Wirth B."/>
            <person name="Zeniou-Meyer M."/>
            <person name="Zivanovic I."/>
            <person name="Bolotin-Fukuhara M."/>
            <person name="Thierry A."/>
            <person name="Bouchier C."/>
            <person name="Caudron B."/>
            <person name="Scarpelli C."/>
            <person name="Gaillardin C."/>
            <person name="Weissenbach J."/>
            <person name="Wincker P."/>
            <person name="Souciet J.L."/>
        </authorList>
    </citation>
    <scope>NUCLEOTIDE SEQUENCE [LARGE SCALE GENOMIC DNA]</scope>
    <source>
        <strain evidence="7">ATCC 8585 / CBS 2359 / DSM 70799 / NBRC 1267 / NRRL Y-1140 / WM37</strain>
    </source>
</reference>
<comment type="similarity">
    <text evidence="1">Belongs to the glutaredoxin family. Monothiol subfamily.</text>
</comment>
<dbReference type="FunFam" id="3.40.30.10:FF:000093">
    <property type="entry name" value="Glutaredoxin 2"/>
    <property type="match status" value="1"/>
</dbReference>
<dbReference type="OMA" id="DSIMELH"/>
<dbReference type="Pfam" id="PF00462">
    <property type="entry name" value="Glutaredoxin"/>
    <property type="match status" value="1"/>
</dbReference>